<accession>A0A158BD20</accession>
<name>A0A158BD20_9BURK</name>
<reference evidence="5" key="1">
    <citation type="submission" date="2016-01" db="EMBL/GenBank/DDBJ databases">
        <authorList>
            <person name="Peeters C."/>
        </authorList>
    </citation>
    <scope>NUCLEOTIDE SEQUENCE [LARGE SCALE GENOMIC DNA]</scope>
    <source>
        <strain evidence="5">LMG 29323</strain>
    </source>
</reference>
<organism evidence="5 6">
    <name type="scientific">Caballeronia pedi</name>
    <dbReference type="NCBI Taxonomy" id="1777141"/>
    <lineage>
        <taxon>Bacteria</taxon>
        <taxon>Pseudomonadati</taxon>
        <taxon>Pseudomonadota</taxon>
        <taxon>Betaproteobacteria</taxon>
        <taxon>Burkholderiales</taxon>
        <taxon>Burkholderiaceae</taxon>
        <taxon>Caballeronia</taxon>
    </lineage>
</organism>
<sequence length="248" mass="25400">MSQPVVLITGALTGIGRATALAFARSGARLVVSGRRPAEGAALEAELREAGAEAHFVQADVRRDDEVRNLVDQTLARFGRLDVAVNNAGTEGRPGPVVKQTAESYADTFDTNVLGTLLSLKHELRVMTAQKAGSIVNISSTYGHEGAAFASVYAGSKHAVEGITKSAALEVASTGVRVNAVAPGPTDTGMLDRFTSTAENKAALAATVPLARIGKPDDIAAAVLYLAADGASFVTGQILTVDGGKTAG</sequence>
<dbReference type="OrthoDB" id="9178657at2"/>
<evidence type="ECO:0000259" key="4">
    <source>
        <dbReference type="SMART" id="SM00822"/>
    </source>
</evidence>
<evidence type="ECO:0000313" key="5">
    <source>
        <dbReference type="EMBL" id="SAK67696.1"/>
    </source>
</evidence>
<dbReference type="InterPro" id="IPR020904">
    <property type="entry name" value="Sc_DH/Rdtase_CS"/>
</dbReference>
<dbReference type="FunFam" id="3.40.50.720:FF:000084">
    <property type="entry name" value="Short-chain dehydrogenase reductase"/>
    <property type="match status" value="1"/>
</dbReference>
<evidence type="ECO:0000256" key="1">
    <source>
        <dbReference type="ARBA" id="ARBA00006484"/>
    </source>
</evidence>
<feature type="domain" description="Ketoreductase" evidence="4">
    <location>
        <begin position="4"/>
        <end position="186"/>
    </location>
</feature>
<dbReference type="PROSITE" id="PS00061">
    <property type="entry name" value="ADH_SHORT"/>
    <property type="match status" value="1"/>
</dbReference>
<dbReference type="Pfam" id="PF13561">
    <property type="entry name" value="adh_short_C2"/>
    <property type="match status" value="1"/>
</dbReference>
<comment type="similarity">
    <text evidence="1">Belongs to the short-chain dehydrogenases/reductases (SDR) family.</text>
</comment>
<dbReference type="CDD" id="cd05233">
    <property type="entry name" value="SDR_c"/>
    <property type="match status" value="1"/>
</dbReference>
<evidence type="ECO:0000256" key="2">
    <source>
        <dbReference type="ARBA" id="ARBA00023002"/>
    </source>
</evidence>
<dbReference type="EMBL" id="FCOE02000009">
    <property type="protein sequence ID" value="SAK67696.1"/>
    <property type="molecule type" value="Genomic_DNA"/>
</dbReference>
<dbReference type="Proteomes" id="UP000054911">
    <property type="component" value="Unassembled WGS sequence"/>
</dbReference>
<dbReference type="SUPFAM" id="SSF51735">
    <property type="entry name" value="NAD(P)-binding Rossmann-fold domains"/>
    <property type="match status" value="1"/>
</dbReference>
<dbReference type="GO" id="GO:0016491">
    <property type="term" value="F:oxidoreductase activity"/>
    <property type="evidence" value="ECO:0007669"/>
    <property type="project" value="UniProtKB-KW"/>
</dbReference>
<dbReference type="InterPro" id="IPR002347">
    <property type="entry name" value="SDR_fam"/>
</dbReference>
<dbReference type="PRINTS" id="PR00080">
    <property type="entry name" value="SDRFAMILY"/>
</dbReference>
<proteinExistence type="inferred from homology"/>
<dbReference type="InterPro" id="IPR036291">
    <property type="entry name" value="NAD(P)-bd_dom_sf"/>
</dbReference>
<keyword evidence="3" id="KW-0520">NAD</keyword>
<dbReference type="SMART" id="SM00822">
    <property type="entry name" value="PKS_KR"/>
    <property type="match status" value="1"/>
</dbReference>
<dbReference type="PANTHER" id="PTHR24321">
    <property type="entry name" value="DEHYDROGENASES, SHORT CHAIN"/>
    <property type="match status" value="1"/>
</dbReference>
<gene>
    <name evidence="5" type="ORF">AWB80_03336</name>
</gene>
<protein>
    <submittedName>
        <fullName evidence="5">Short-chain dehydrogenase/reductase SDR</fullName>
    </submittedName>
</protein>
<dbReference type="STRING" id="1777141.AWB80_03336"/>
<keyword evidence="6" id="KW-1185">Reference proteome</keyword>
<evidence type="ECO:0000313" key="6">
    <source>
        <dbReference type="Proteomes" id="UP000054911"/>
    </source>
</evidence>
<dbReference type="InterPro" id="IPR057326">
    <property type="entry name" value="KR_dom"/>
</dbReference>
<comment type="caution">
    <text evidence="5">The sequence shown here is derived from an EMBL/GenBank/DDBJ whole genome shotgun (WGS) entry which is preliminary data.</text>
</comment>
<dbReference type="PANTHER" id="PTHR24321:SF8">
    <property type="entry name" value="ESTRADIOL 17-BETA-DEHYDROGENASE 8-RELATED"/>
    <property type="match status" value="1"/>
</dbReference>
<dbReference type="AlphaFoldDB" id="A0A158BD20"/>
<dbReference type="Gene3D" id="3.40.50.720">
    <property type="entry name" value="NAD(P)-binding Rossmann-like Domain"/>
    <property type="match status" value="1"/>
</dbReference>
<dbReference type="RefSeq" id="WP_061175773.1">
    <property type="nucleotide sequence ID" value="NZ_FCOE02000009.1"/>
</dbReference>
<dbReference type="PRINTS" id="PR00081">
    <property type="entry name" value="GDHRDH"/>
</dbReference>
<keyword evidence="2" id="KW-0560">Oxidoreductase</keyword>
<evidence type="ECO:0000256" key="3">
    <source>
        <dbReference type="ARBA" id="ARBA00023027"/>
    </source>
</evidence>
<dbReference type="NCBIfam" id="NF005559">
    <property type="entry name" value="PRK07231.1"/>
    <property type="match status" value="1"/>
</dbReference>